<dbReference type="EMBL" id="CZQA01000008">
    <property type="protein sequence ID" value="CUS34957.1"/>
    <property type="molecule type" value="Genomic_DNA"/>
</dbReference>
<keyword evidence="1" id="KW-0648">Protein biosynthesis</keyword>
<comment type="subunit">
    <text evidence="1">Heterotrimer of A, B and C subunits.</text>
</comment>
<comment type="catalytic activity">
    <reaction evidence="1">
        <text>L-aspartyl-tRNA(Asn) + L-glutamine + ATP + H2O = L-asparaginyl-tRNA(Asn) + L-glutamate + ADP + phosphate + 2 H(+)</text>
        <dbReference type="Rhea" id="RHEA:14513"/>
        <dbReference type="Rhea" id="RHEA-COMP:9674"/>
        <dbReference type="Rhea" id="RHEA-COMP:9677"/>
        <dbReference type="ChEBI" id="CHEBI:15377"/>
        <dbReference type="ChEBI" id="CHEBI:15378"/>
        <dbReference type="ChEBI" id="CHEBI:29985"/>
        <dbReference type="ChEBI" id="CHEBI:30616"/>
        <dbReference type="ChEBI" id="CHEBI:43474"/>
        <dbReference type="ChEBI" id="CHEBI:58359"/>
        <dbReference type="ChEBI" id="CHEBI:78515"/>
        <dbReference type="ChEBI" id="CHEBI:78516"/>
        <dbReference type="ChEBI" id="CHEBI:456216"/>
    </reaction>
</comment>
<dbReference type="RefSeq" id="WP_090747164.1">
    <property type="nucleotide sequence ID" value="NZ_CZQA01000008.1"/>
</dbReference>
<dbReference type="GO" id="GO:0005524">
    <property type="term" value="F:ATP binding"/>
    <property type="evidence" value="ECO:0007669"/>
    <property type="project" value="UniProtKB-KW"/>
</dbReference>
<dbReference type="GO" id="GO:0050566">
    <property type="term" value="F:asparaginyl-tRNA synthase (glutamine-hydrolyzing) activity"/>
    <property type="evidence" value="ECO:0007669"/>
    <property type="project" value="RHEA"/>
</dbReference>
<evidence type="ECO:0000313" key="3">
    <source>
        <dbReference type="Proteomes" id="UP000199032"/>
    </source>
</evidence>
<dbReference type="Pfam" id="PF02686">
    <property type="entry name" value="GatC"/>
    <property type="match status" value="1"/>
</dbReference>
<comment type="function">
    <text evidence="1">Allows the formation of correctly charged Asn-tRNA(Asn) or Gln-tRNA(Gln) through the transamidation of misacylated Asp-tRNA(Asn) or Glu-tRNA(Gln) in organisms which lack either or both of asparaginyl-tRNA or glutaminyl-tRNA synthetases. The reaction takes place in the presence of glutamine and ATP through an activated phospho-Asp-tRNA(Asn) or phospho-Glu-tRNA(Gln).</text>
</comment>
<comment type="catalytic activity">
    <reaction evidence="1">
        <text>L-glutamyl-tRNA(Gln) + L-glutamine + ATP + H2O = L-glutaminyl-tRNA(Gln) + L-glutamate + ADP + phosphate + H(+)</text>
        <dbReference type="Rhea" id="RHEA:17521"/>
        <dbReference type="Rhea" id="RHEA-COMP:9681"/>
        <dbReference type="Rhea" id="RHEA-COMP:9684"/>
        <dbReference type="ChEBI" id="CHEBI:15377"/>
        <dbReference type="ChEBI" id="CHEBI:15378"/>
        <dbReference type="ChEBI" id="CHEBI:29985"/>
        <dbReference type="ChEBI" id="CHEBI:30616"/>
        <dbReference type="ChEBI" id="CHEBI:43474"/>
        <dbReference type="ChEBI" id="CHEBI:58359"/>
        <dbReference type="ChEBI" id="CHEBI:78520"/>
        <dbReference type="ChEBI" id="CHEBI:78521"/>
        <dbReference type="ChEBI" id="CHEBI:456216"/>
    </reaction>
</comment>
<dbReference type="HAMAP" id="MF_00122">
    <property type="entry name" value="GatC"/>
    <property type="match status" value="1"/>
</dbReference>
<keyword evidence="1 2" id="KW-0436">Ligase</keyword>
<dbReference type="EC" id="6.3.5.-" evidence="1"/>
<dbReference type="GO" id="GO:0006450">
    <property type="term" value="P:regulation of translational fidelity"/>
    <property type="evidence" value="ECO:0007669"/>
    <property type="project" value="InterPro"/>
</dbReference>
<protein>
    <recommendedName>
        <fullName evidence="1">Aspartyl/glutamyl-tRNA(Asn/Gln) amidotransferase subunit C</fullName>
        <shortName evidence="1">Asp/Glu-ADT subunit C</shortName>
        <ecNumber evidence="1">6.3.5.-</ecNumber>
    </recommendedName>
</protein>
<dbReference type="GO" id="GO:0016740">
    <property type="term" value="F:transferase activity"/>
    <property type="evidence" value="ECO:0007669"/>
    <property type="project" value="UniProtKB-KW"/>
</dbReference>
<dbReference type="NCBIfam" id="TIGR00135">
    <property type="entry name" value="gatC"/>
    <property type="match status" value="1"/>
</dbReference>
<name>A0A0S4LE66_9BACT</name>
<dbReference type="STRING" id="1742972.COMA1_20053"/>
<keyword evidence="3" id="KW-1185">Reference proteome</keyword>
<accession>A0A0S4LE66</accession>
<dbReference type="Proteomes" id="UP000199032">
    <property type="component" value="Unassembled WGS sequence"/>
</dbReference>
<sequence>MEITQQDVEKVAQLARLAVTAAEKETFAKQLTQILTHVDKLKQYDTTGIEPTATVTGQLNVFREDLVRLSLPVEKALANAPERESDGFVVPKIIEER</sequence>
<dbReference type="InterPro" id="IPR036113">
    <property type="entry name" value="Asp/Glu-ADT_sf_sub_c"/>
</dbReference>
<dbReference type="PANTHER" id="PTHR15004:SF0">
    <property type="entry name" value="GLUTAMYL-TRNA(GLN) AMIDOTRANSFERASE SUBUNIT C, MITOCHONDRIAL"/>
    <property type="match status" value="1"/>
</dbReference>
<dbReference type="GO" id="GO:0050567">
    <property type="term" value="F:glutaminyl-tRNA synthase (glutamine-hydrolyzing) activity"/>
    <property type="evidence" value="ECO:0007669"/>
    <property type="project" value="UniProtKB-UniRule"/>
</dbReference>
<dbReference type="OrthoDB" id="9813938at2"/>
<dbReference type="GO" id="GO:0006412">
    <property type="term" value="P:translation"/>
    <property type="evidence" value="ECO:0007669"/>
    <property type="project" value="UniProtKB-UniRule"/>
</dbReference>
<reference evidence="2 3" key="1">
    <citation type="submission" date="2015-10" db="EMBL/GenBank/DDBJ databases">
        <authorList>
            <person name="Gilbert D.G."/>
        </authorList>
    </citation>
    <scope>NUCLEOTIDE SEQUENCE [LARGE SCALE GENOMIC DNA]</scope>
    <source>
        <strain evidence="2">COMA1</strain>
    </source>
</reference>
<keyword evidence="1" id="KW-0067">ATP-binding</keyword>
<dbReference type="AlphaFoldDB" id="A0A0S4LE66"/>
<proteinExistence type="inferred from homology"/>
<organism evidence="2 3">
    <name type="scientific">Candidatus Nitrospira nitrosa</name>
    <dbReference type="NCBI Taxonomy" id="1742972"/>
    <lineage>
        <taxon>Bacteria</taxon>
        <taxon>Pseudomonadati</taxon>
        <taxon>Nitrospirota</taxon>
        <taxon>Nitrospiria</taxon>
        <taxon>Nitrospirales</taxon>
        <taxon>Nitrospiraceae</taxon>
        <taxon>Nitrospira</taxon>
    </lineage>
</organism>
<evidence type="ECO:0000313" key="2">
    <source>
        <dbReference type="EMBL" id="CUS34957.1"/>
    </source>
</evidence>
<dbReference type="Gene3D" id="1.10.20.60">
    <property type="entry name" value="Glu-tRNAGln amidotransferase C subunit, N-terminal domain"/>
    <property type="match status" value="1"/>
</dbReference>
<dbReference type="SUPFAM" id="SSF141000">
    <property type="entry name" value="Glu-tRNAGln amidotransferase C subunit"/>
    <property type="match status" value="1"/>
</dbReference>
<dbReference type="PANTHER" id="PTHR15004">
    <property type="entry name" value="GLUTAMYL-TRNA(GLN) AMIDOTRANSFERASE SUBUNIT C, MITOCHONDRIAL"/>
    <property type="match status" value="1"/>
</dbReference>
<comment type="similarity">
    <text evidence="1">Belongs to the GatC family.</text>
</comment>
<dbReference type="GO" id="GO:0070681">
    <property type="term" value="P:glutaminyl-tRNAGln biosynthesis via transamidation"/>
    <property type="evidence" value="ECO:0007669"/>
    <property type="project" value="TreeGrafter"/>
</dbReference>
<evidence type="ECO:0000256" key="1">
    <source>
        <dbReference type="HAMAP-Rule" id="MF_00122"/>
    </source>
</evidence>
<dbReference type="InterPro" id="IPR003837">
    <property type="entry name" value="GatC"/>
</dbReference>
<keyword evidence="2" id="KW-0808">Transferase</keyword>
<keyword evidence="1" id="KW-0547">Nucleotide-binding</keyword>
<gene>
    <name evidence="1 2" type="primary">gatC</name>
    <name evidence="2" type="ORF">COMA1_20053</name>
</gene>